<protein>
    <submittedName>
        <fullName evidence="1">Uncharacterized protein</fullName>
    </submittedName>
</protein>
<name>A0ACB8Q657_9AGAM</name>
<dbReference type="Proteomes" id="UP000814128">
    <property type="component" value="Unassembled WGS sequence"/>
</dbReference>
<reference evidence="1" key="2">
    <citation type="journal article" date="2022" name="New Phytol.">
        <title>Evolutionary transition to the ectomycorrhizal habit in the genomes of a hyperdiverse lineage of mushroom-forming fungi.</title>
        <authorList>
            <person name="Looney B."/>
            <person name="Miyauchi S."/>
            <person name="Morin E."/>
            <person name="Drula E."/>
            <person name="Courty P.E."/>
            <person name="Kohler A."/>
            <person name="Kuo A."/>
            <person name="LaButti K."/>
            <person name="Pangilinan J."/>
            <person name="Lipzen A."/>
            <person name="Riley R."/>
            <person name="Andreopoulos W."/>
            <person name="He G."/>
            <person name="Johnson J."/>
            <person name="Nolan M."/>
            <person name="Tritt A."/>
            <person name="Barry K.W."/>
            <person name="Grigoriev I.V."/>
            <person name="Nagy L.G."/>
            <person name="Hibbett D."/>
            <person name="Henrissat B."/>
            <person name="Matheny P.B."/>
            <person name="Labbe J."/>
            <person name="Martin F.M."/>
        </authorList>
    </citation>
    <scope>NUCLEOTIDE SEQUENCE</scope>
    <source>
        <strain evidence="1">EC-137</strain>
    </source>
</reference>
<accession>A0ACB8Q657</accession>
<dbReference type="EMBL" id="MU273970">
    <property type="protein sequence ID" value="KAI0027192.1"/>
    <property type="molecule type" value="Genomic_DNA"/>
</dbReference>
<sequence>MARQDKLVSTKESCPVFTVLAVLVPQPELTEEFSQQLEVSIARGTLNLEIQHIALDHSCDGLPHLPHLLEHRRVISLIPELMKPEEQRVVLQYV</sequence>
<comment type="caution">
    <text evidence="1">The sequence shown here is derived from an EMBL/GenBank/DDBJ whole genome shotgun (WGS) entry which is preliminary data.</text>
</comment>
<evidence type="ECO:0000313" key="2">
    <source>
        <dbReference type="Proteomes" id="UP000814128"/>
    </source>
</evidence>
<gene>
    <name evidence="1" type="ORF">K488DRAFT_91176</name>
</gene>
<reference evidence="1" key="1">
    <citation type="submission" date="2021-02" db="EMBL/GenBank/DDBJ databases">
        <authorList>
            <consortium name="DOE Joint Genome Institute"/>
            <person name="Ahrendt S."/>
            <person name="Looney B.P."/>
            <person name="Miyauchi S."/>
            <person name="Morin E."/>
            <person name="Drula E."/>
            <person name="Courty P.E."/>
            <person name="Chicoki N."/>
            <person name="Fauchery L."/>
            <person name="Kohler A."/>
            <person name="Kuo A."/>
            <person name="Labutti K."/>
            <person name="Pangilinan J."/>
            <person name="Lipzen A."/>
            <person name="Riley R."/>
            <person name="Andreopoulos W."/>
            <person name="He G."/>
            <person name="Johnson J."/>
            <person name="Barry K.W."/>
            <person name="Grigoriev I.V."/>
            <person name="Nagy L."/>
            <person name="Hibbett D."/>
            <person name="Henrissat B."/>
            <person name="Matheny P.B."/>
            <person name="Labbe J."/>
            <person name="Martin F."/>
        </authorList>
    </citation>
    <scope>NUCLEOTIDE SEQUENCE</scope>
    <source>
        <strain evidence="1">EC-137</strain>
    </source>
</reference>
<evidence type="ECO:0000313" key="1">
    <source>
        <dbReference type="EMBL" id="KAI0027192.1"/>
    </source>
</evidence>
<proteinExistence type="predicted"/>
<keyword evidence="2" id="KW-1185">Reference proteome</keyword>
<organism evidence="1 2">
    <name type="scientific">Vararia minispora EC-137</name>
    <dbReference type="NCBI Taxonomy" id="1314806"/>
    <lineage>
        <taxon>Eukaryota</taxon>
        <taxon>Fungi</taxon>
        <taxon>Dikarya</taxon>
        <taxon>Basidiomycota</taxon>
        <taxon>Agaricomycotina</taxon>
        <taxon>Agaricomycetes</taxon>
        <taxon>Russulales</taxon>
        <taxon>Lachnocladiaceae</taxon>
        <taxon>Vararia</taxon>
    </lineage>
</organism>